<accession>A8ZLP5</accession>
<dbReference type="InterPro" id="IPR012347">
    <property type="entry name" value="Ferritin-like"/>
</dbReference>
<keyword evidence="3" id="KW-1185">Reference proteome</keyword>
<dbReference type="EMBL" id="CP000839">
    <property type="protein sequence ID" value="ABW32072.1"/>
    <property type="molecule type" value="Genomic_DNA"/>
</dbReference>
<gene>
    <name evidence="2" type="ordered locus">AM1_B0354</name>
</gene>
<protein>
    <recommendedName>
        <fullName evidence="1">Iminophenyl-pyruvate dimer synthase domain-containing protein</fullName>
    </recommendedName>
</protein>
<dbReference type="KEGG" id="amr:AM1_B0354"/>
<dbReference type="SUPFAM" id="SSF47240">
    <property type="entry name" value="Ferritin-like"/>
    <property type="match status" value="1"/>
</dbReference>
<geneLocation type="plasmid" evidence="2 3">
    <name>pREB2</name>
</geneLocation>
<dbReference type="PANTHER" id="PTHR34400:SF4">
    <property type="entry name" value="MEMBRANE PROTEIN"/>
    <property type="match status" value="1"/>
</dbReference>
<feature type="domain" description="Iminophenyl-pyruvate dimer synthase" evidence="1">
    <location>
        <begin position="23"/>
        <end position="241"/>
    </location>
</feature>
<name>A8ZLP5_ACAM1</name>
<reference evidence="2 3" key="1">
    <citation type="journal article" date="2008" name="Proc. Natl. Acad. Sci. U.S.A.">
        <title>Niche adaptation and genome expansion in the chlorophyll d-producing cyanobacterium Acaryochloris marina.</title>
        <authorList>
            <person name="Swingley W.D."/>
            <person name="Chen M."/>
            <person name="Cheung P.C."/>
            <person name="Conrad A.L."/>
            <person name="Dejesa L.C."/>
            <person name="Hao J."/>
            <person name="Honchak B.M."/>
            <person name="Karbach L.E."/>
            <person name="Kurdoglu A."/>
            <person name="Lahiri S."/>
            <person name="Mastrian S.D."/>
            <person name="Miyashita H."/>
            <person name="Page L."/>
            <person name="Ramakrishna P."/>
            <person name="Satoh S."/>
            <person name="Sattley W.M."/>
            <person name="Shimada Y."/>
            <person name="Taylor H.L."/>
            <person name="Tomo T."/>
            <person name="Tsuchiya T."/>
            <person name="Wang Z.T."/>
            <person name="Raymond J."/>
            <person name="Mimuro M."/>
            <person name="Blankenship R.E."/>
            <person name="Touchman J.W."/>
        </authorList>
    </citation>
    <scope>NUCLEOTIDE SEQUENCE [LARGE SCALE GENOMIC DNA]</scope>
    <source>
        <strain evidence="3">MBIC 11017</strain>
        <plasmid evidence="3">Plasmid pREB2</plasmid>
    </source>
</reference>
<organism evidence="2 3">
    <name type="scientific">Acaryochloris marina (strain MBIC 11017)</name>
    <dbReference type="NCBI Taxonomy" id="329726"/>
    <lineage>
        <taxon>Bacteria</taxon>
        <taxon>Bacillati</taxon>
        <taxon>Cyanobacteriota</taxon>
        <taxon>Cyanophyceae</taxon>
        <taxon>Acaryochloridales</taxon>
        <taxon>Acaryochloridaceae</taxon>
        <taxon>Acaryochloris</taxon>
    </lineage>
</organism>
<dbReference type="Pfam" id="PF12902">
    <property type="entry name" value="Ferritin-like"/>
    <property type="match status" value="1"/>
</dbReference>
<dbReference type="RefSeq" id="WP_012167218.1">
    <property type="nucleotide sequence ID" value="NC_009927.1"/>
</dbReference>
<evidence type="ECO:0000313" key="2">
    <source>
        <dbReference type="EMBL" id="ABW32072.1"/>
    </source>
</evidence>
<evidence type="ECO:0000259" key="1">
    <source>
        <dbReference type="Pfam" id="PF12902"/>
    </source>
</evidence>
<dbReference type="Gene3D" id="1.20.1260.10">
    <property type="match status" value="1"/>
</dbReference>
<dbReference type="InterPro" id="IPR026820">
    <property type="entry name" value="VioB/RebD_dom"/>
</dbReference>
<evidence type="ECO:0000313" key="3">
    <source>
        <dbReference type="Proteomes" id="UP000000268"/>
    </source>
</evidence>
<dbReference type="OrthoDB" id="9795032at2"/>
<sequence length="552" mass="62509">MNISALLKVSRNERDITWLRKALQTALKLEFSTLPPYLIALWTINDRNSFAYQSIRNQIAEEEMLHMGLVCNLIVAMGGEPDLTSSDGVPTYPGPLPGMVQSDLEVSLARYSPEALQTFLAIEYPENPPIEIGNDPKPDAQANDCASDCAKTIGQFYTEILEEFQDLQDRGELPEFDTNQQLKYSVDFQNDPDRKVFLIESLKDVKRAISVIKRQGEGTGTSPEDTGVEDLSHYYRYLELDRERRIRFINGQFVYGNKPADQIKAPAEVYSMATIPENGYQRENVSSDVWEKITKFDRTYSKMLLEIERAWTYPEEEGGGKLSLDDAVLRTMFELTNDAVSILQEIIPNASGERYGPCFRFDPTVTLPDGNDSDNTGGINPFPTWEIDIKNFFTAGDIGCMNNVGNPPFDLASYTDVFQFADQILDRVSLPEEDPLLMPQGGPRWHQDKIDTFQNWITNGKPKVPTWDDNIRDLFESLDVNCMKNSGSRFDLSNYDDVVAKASDILNRVSRAEGASGVMPPQTDRHWPDNWVATFKYWSENGMPKSNDNLPE</sequence>
<dbReference type="Proteomes" id="UP000000268">
    <property type="component" value="Plasmid pREB2"/>
</dbReference>
<proteinExistence type="predicted"/>
<dbReference type="AlphaFoldDB" id="A8ZLP5"/>
<keyword evidence="2" id="KW-0614">Plasmid</keyword>
<dbReference type="PANTHER" id="PTHR34400">
    <property type="match status" value="1"/>
</dbReference>
<dbReference type="HOGENOM" id="CLU_493174_0_0_3"/>
<dbReference type="InterPro" id="IPR009078">
    <property type="entry name" value="Ferritin-like_SF"/>
</dbReference>